<evidence type="ECO:0000313" key="2">
    <source>
        <dbReference type="Proteomes" id="UP001076464"/>
    </source>
</evidence>
<sequence>MLAGLTGEHIACAGRLGSGPALGPPKSAVPERLAVAGLQPFSTVDFPGQLAAVVFLQGCPWRCGYCHNPALQAKGPGEGPRWPVLRDWLQARLGRLDAVVFSGGEPSLDPALPAVLQALRAMGYRLGLHTAGLAPKRLAELLPLLDWVGLDMKTAPADELLHDRITGSVGALRHVRESLAFLKGSGIAYELRSTVHPQWFSDADVLRLVEALRDAPRHVLQVARLPDAQGRLTAPAGFPSAALMEAARRIRGDLLLRS</sequence>
<dbReference type="Proteomes" id="UP001076464">
    <property type="component" value="Unassembled WGS sequence"/>
</dbReference>
<organism evidence="1 2">
    <name type="scientific">Roseateles hydrophilus</name>
    <dbReference type="NCBI Taxonomy" id="2975054"/>
    <lineage>
        <taxon>Bacteria</taxon>
        <taxon>Pseudomonadati</taxon>
        <taxon>Pseudomonadota</taxon>
        <taxon>Betaproteobacteria</taxon>
        <taxon>Burkholderiales</taxon>
        <taxon>Sphaerotilaceae</taxon>
        <taxon>Roseateles</taxon>
    </lineage>
</organism>
<proteinExistence type="predicted"/>
<reference evidence="1" key="1">
    <citation type="submission" date="2022-08" db="EMBL/GenBank/DDBJ databases">
        <title>Genome sequencing of Pelomonas sp. UHG3.</title>
        <authorList>
            <person name="So Y."/>
        </authorList>
    </citation>
    <scope>NUCLEOTIDE SEQUENCE</scope>
    <source>
        <strain evidence="1">UHG3</strain>
    </source>
</reference>
<dbReference type="EMBL" id="JAPPUY010000001">
    <property type="protein sequence ID" value="MCY4743379.1"/>
    <property type="molecule type" value="Genomic_DNA"/>
</dbReference>
<protein>
    <submittedName>
        <fullName evidence="1">Anaerobic ribonucleoside-triphosphate reductase activating protein</fullName>
    </submittedName>
</protein>
<evidence type="ECO:0000313" key="1">
    <source>
        <dbReference type="EMBL" id="MCY4743379.1"/>
    </source>
</evidence>
<name>A0ACC6C4W2_9BURK</name>
<keyword evidence="2" id="KW-1185">Reference proteome</keyword>
<accession>A0ACC6C4W2</accession>
<gene>
    <name evidence="1" type="ORF">NYO99_00155</name>
</gene>
<comment type="caution">
    <text evidence="1">The sequence shown here is derived from an EMBL/GenBank/DDBJ whole genome shotgun (WGS) entry which is preliminary data.</text>
</comment>